<dbReference type="Proteomes" id="UP000017820">
    <property type="component" value="Unassembled WGS sequence"/>
</dbReference>
<dbReference type="CDD" id="cd19410">
    <property type="entry name" value="HK9-like_sensor"/>
    <property type="match status" value="1"/>
</dbReference>
<dbReference type="InterPro" id="IPR007891">
    <property type="entry name" value="CHASE3"/>
</dbReference>
<gene>
    <name evidence="3" type="ORF">PL2TA16_02970</name>
</gene>
<reference evidence="4" key="1">
    <citation type="journal article" date="2014" name="Nat. Chem. Biol.">
        <title>Biosynthesis of polybrominated aromatic organic compounds by marine bacteria.</title>
        <authorList>
            <person name="Agarwal V."/>
            <person name="El Gamal A.A."/>
            <person name="Yamanaka K."/>
            <person name="Poth D."/>
            <person name="Kersten R.D."/>
            <person name="Schorn M."/>
            <person name="Allen E.E."/>
            <person name="Moore B.S."/>
        </authorList>
    </citation>
    <scope>NUCLEOTIDE SEQUENCE [LARGE SCALE GENOMIC DNA]</scope>
    <source>
        <strain evidence="4">2ta16</strain>
    </source>
</reference>
<dbReference type="Pfam" id="PF05227">
    <property type="entry name" value="CHASE3"/>
    <property type="match status" value="1"/>
</dbReference>
<feature type="domain" description="CHASE3" evidence="2">
    <location>
        <begin position="39"/>
        <end position="173"/>
    </location>
</feature>
<keyword evidence="1" id="KW-1133">Transmembrane helix</keyword>
<evidence type="ECO:0000313" key="3">
    <source>
        <dbReference type="EMBL" id="ESP93766.1"/>
    </source>
</evidence>
<evidence type="ECO:0000313" key="4">
    <source>
        <dbReference type="Proteomes" id="UP000017820"/>
    </source>
</evidence>
<dbReference type="EMBL" id="AUSV01000032">
    <property type="protein sequence ID" value="ESP93766.1"/>
    <property type="molecule type" value="Genomic_DNA"/>
</dbReference>
<keyword evidence="1" id="KW-0472">Membrane</keyword>
<evidence type="ECO:0000256" key="1">
    <source>
        <dbReference type="SAM" id="Phobius"/>
    </source>
</evidence>
<dbReference type="RefSeq" id="WP_023398851.1">
    <property type="nucleotide sequence ID" value="NZ_AUSV01000032.1"/>
</dbReference>
<evidence type="ECO:0000259" key="2">
    <source>
        <dbReference type="Pfam" id="PF05227"/>
    </source>
</evidence>
<accession>V4H8E8</accession>
<dbReference type="AlphaFoldDB" id="V4H8E8"/>
<organism evidence="3 4">
    <name type="scientific">Pseudoalteromonas luteoviolacea (strain 2ta16)</name>
    <dbReference type="NCBI Taxonomy" id="1353533"/>
    <lineage>
        <taxon>Bacteria</taxon>
        <taxon>Pseudomonadati</taxon>
        <taxon>Pseudomonadota</taxon>
        <taxon>Gammaproteobacteria</taxon>
        <taxon>Alteromonadales</taxon>
        <taxon>Pseudoalteromonadaceae</taxon>
        <taxon>Pseudoalteromonas</taxon>
    </lineage>
</organism>
<feature type="transmembrane region" description="Helical" evidence="1">
    <location>
        <begin position="6"/>
        <end position="27"/>
    </location>
</feature>
<name>V4H8E8_PSEL2</name>
<sequence length="347" mass="39545">MRYSLKTVLTVFILASLITALVNLIILNSSQSVKDKHEFWVIHTHEVIDLVNQLRTQIKNAETGQRGFLLTHDLQYLQPYNSGTKLTSKLFEALKIKTQDNPVQQNRLSELIVILNNKFSELEQTIQLVKNGQEQDALELVRTNLGRHLMGEIENTLLAFEKEERVLLEARTSEYKEAKALYHISVWLLEAMYLILIIWVIYTIKYKVLEPLQTLNTYVKSDLAENSILTSQGDSCHEVEQLASDIKKRCADSEATIVKLQQAQTLDSDLLSAQNQFLVDLSLKTKLPAHKVYTALKKFKGNSASFNNSDELNELISIAHMLAETPEEIDNFVNSVEQKDTKRDAAD</sequence>
<comment type="caution">
    <text evidence="3">The sequence shown here is derived from an EMBL/GenBank/DDBJ whole genome shotgun (WGS) entry which is preliminary data.</text>
</comment>
<protein>
    <submittedName>
        <fullName evidence="3">Putative periplasmic ligand-binding sensor domain protein</fullName>
    </submittedName>
</protein>
<feature type="transmembrane region" description="Helical" evidence="1">
    <location>
        <begin position="180"/>
        <end position="202"/>
    </location>
</feature>
<proteinExistence type="predicted"/>
<dbReference type="PATRIC" id="fig|1353533.3.peg.1922"/>
<keyword evidence="1" id="KW-0812">Transmembrane</keyword>